<sequence length="101" mass="11122">MTPKTSFPDGSMESSNSEGIHVPSDRGGNTEGVSEKLVEELSAYYSDPKNVLDLEAEASHLMNQVRGTETSSTELLQRLDIPFLLKASLLAKITQLKKRQE</sequence>
<protein>
    <submittedName>
        <fullName evidence="2">Uncharacterized protein</fullName>
    </submittedName>
</protein>
<accession>A0A0G0QWJ5</accession>
<evidence type="ECO:0000313" key="3">
    <source>
        <dbReference type="Proteomes" id="UP000034799"/>
    </source>
</evidence>
<reference evidence="2 3" key="1">
    <citation type="journal article" date="2015" name="Nature">
        <title>rRNA introns, odd ribosomes, and small enigmatic genomes across a large radiation of phyla.</title>
        <authorList>
            <person name="Brown C.T."/>
            <person name="Hug L.A."/>
            <person name="Thomas B.C."/>
            <person name="Sharon I."/>
            <person name="Castelle C.J."/>
            <person name="Singh A."/>
            <person name="Wilkins M.J."/>
            <person name="Williams K.H."/>
            <person name="Banfield J.F."/>
        </authorList>
    </citation>
    <scope>NUCLEOTIDE SEQUENCE [LARGE SCALE GENOMIC DNA]</scope>
</reference>
<dbReference type="AlphaFoldDB" id="A0A0G0QWJ5"/>
<evidence type="ECO:0000313" key="2">
    <source>
        <dbReference type="EMBL" id="KKR06012.1"/>
    </source>
</evidence>
<dbReference type="STRING" id="1619100.UT34_C0001G0052"/>
<dbReference type="EMBL" id="LBWK01000001">
    <property type="protein sequence ID" value="KKR06012.1"/>
    <property type="molecule type" value="Genomic_DNA"/>
</dbReference>
<gene>
    <name evidence="2" type="ORF">UT34_C0001G0052</name>
</gene>
<organism evidence="2 3">
    <name type="scientific">candidate division WS6 bacterium GW2011_GWF2_39_15</name>
    <dbReference type="NCBI Taxonomy" id="1619100"/>
    <lineage>
        <taxon>Bacteria</taxon>
        <taxon>Candidatus Dojkabacteria</taxon>
    </lineage>
</organism>
<evidence type="ECO:0000256" key="1">
    <source>
        <dbReference type="SAM" id="MobiDB-lite"/>
    </source>
</evidence>
<proteinExistence type="predicted"/>
<name>A0A0G0QWJ5_9BACT</name>
<comment type="caution">
    <text evidence="2">The sequence shown here is derived from an EMBL/GenBank/DDBJ whole genome shotgun (WGS) entry which is preliminary data.</text>
</comment>
<dbReference type="Proteomes" id="UP000034799">
    <property type="component" value="Unassembled WGS sequence"/>
</dbReference>
<feature type="region of interest" description="Disordered" evidence="1">
    <location>
        <begin position="1"/>
        <end position="33"/>
    </location>
</feature>